<dbReference type="Proteomes" id="UP000289718">
    <property type="component" value="Unassembled WGS sequence"/>
</dbReference>
<dbReference type="RefSeq" id="WP_129060030.1">
    <property type="nucleotide sequence ID" value="NZ_NXIE01000001.1"/>
</dbReference>
<sequence length="138" mass="16769">MIKTTNEISKEDGYSRYNFFEIHPDLEAIIHKDYQKYGTDEFDRKEYCENMYKENFYDKYDETVYKEVYDKYINNEKFKEKAMFIYAIIDFDKYKQFVELNETIENPSELIISYSILDNTGVKVNIYNISITDISFVF</sequence>
<dbReference type="OrthoDB" id="5343723at2"/>
<accession>A0A4Q1AY18</accession>
<evidence type="ECO:0000313" key="1">
    <source>
        <dbReference type="EMBL" id="RXK13920.1"/>
    </source>
</evidence>
<protein>
    <submittedName>
        <fullName evidence="1">Uncharacterized protein</fullName>
    </submittedName>
</protein>
<comment type="caution">
    <text evidence="1">The sequence shown here is derived from an EMBL/GenBank/DDBJ whole genome shotgun (WGS) entry which is preliminary data.</text>
</comment>
<reference evidence="1 2" key="1">
    <citation type="submission" date="2017-09" db="EMBL/GenBank/DDBJ databases">
        <title>Genomics of the genus Arcobacter.</title>
        <authorList>
            <person name="Perez-Cataluna A."/>
            <person name="Figueras M.J."/>
            <person name="Salas-Masso N."/>
        </authorList>
    </citation>
    <scope>NUCLEOTIDE SEQUENCE [LARGE SCALE GENOMIC DNA]</scope>
    <source>
        <strain evidence="1 2">F156-34</strain>
    </source>
</reference>
<evidence type="ECO:0000313" key="2">
    <source>
        <dbReference type="Proteomes" id="UP000289718"/>
    </source>
</evidence>
<dbReference type="EMBL" id="NXIE01000001">
    <property type="protein sequence ID" value="RXK13920.1"/>
    <property type="molecule type" value="Genomic_DNA"/>
</dbReference>
<gene>
    <name evidence="1" type="ORF">CP965_00280</name>
</gene>
<name>A0A4Q1AY18_9BACT</name>
<keyword evidence="2" id="KW-1185">Reference proteome</keyword>
<organism evidence="1 2">
    <name type="scientific">Halarcobacter mediterraneus</name>
    <dbReference type="NCBI Taxonomy" id="2023153"/>
    <lineage>
        <taxon>Bacteria</taxon>
        <taxon>Pseudomonadati</taxon>
        <taxon>Campylobacterota</taxon>
        <taxon>Epsilonproteobacteria</taxon>
        <taxon>Campylobacterales</taxon>
        <taxon>Arcobacteraceae</taxon>
        <taxon>Halarcobacter</taxon>
    </lineage>
</organism>
<dbReference type="AlphaFoldDB" id="A0A4Q1AY18"/>
<proteinExistence type="predicted"/>